<feature type="transmembrane region" description="Helical" evidence="7">
    <location>
        <begin position="346"/>
        <end position="370"/>
    </location>
</feature>
<evidence type="ECO:0000256" key="2">
    <source>
        <dbReference type="ARBA" id="ARBA00008335"/>
    </source>
</evidence>
<evidence type="ECO:0000256" key="4">
    <source>
        <dbReference type="ARBA" id="ARBA00022989"/>
    </source>
</evidence>
<gene>
    <name evidence="9" type="ORF">M011DRAFT_407469</name>
</gene>
<feature type="transmembrane region" description="Helical" evidence="7">
    <location>
        <begin position="228"/>
        <end position="249"/>
    </location>
</feature>
<dbReference type="AlphaFoldDB" id="A0A6A6V5C3"/>
<feature type="transmembrane region" description="Helical" evidence="7">
    <location>
        <begin position="301"/>
        <end position="326"/>
    </location>
</feature>
<feature type="transmembrane region" description="Helical" evidence="7">
    <location>
        <begin position="414"/>
        <end position="436"/>
    </location>
</feature>
<comment type="similarity">
    <text evidence="2">Belongs to the major facilitator superfamily.</text>
</comment>
<protein>
    <submittedName>
        <fullName evidence="9">Benomyl/methotrexate resistance protein</fullName>
    </submittedName>
</protein>
<feature type="transmembrane region" description="Helical" evidence="7">
    <location>
        <begin position="76"/>
        <end position="98"/>
    </location>
</feature>
<dbReference type="Pfam" id="PF07690">
    <property type="entry name" value="MFS_1"/>
    <property type="match status" value="1"/>
</dbReference>
<sequence>MKEAAVEKEKDLDSQDIEERSLASNAPENNLAPAKEADASMSAMETESSQGLVDWEGEDDPQKPMNWTRARKAKNIVVICYLTFLTPLGSTMFAPAIGSVMKDFNSTSPLLSSFTVSIWVLGYFFGPLFLAPLSELYGRLPVYLTCNTLFTIFNLATALSPNLTSLIIFRFLAGTCGGCPITIGAGTFGDLIRPQSRGLIIAIWSLGPLMGPILGPIAGGYMGQSIGWRWICWVMGIASGLGALLSFICQEETYPPILLSRKLTKLRQQTGNPNLHTPYTLTETRTPRQIFAKGIIRPLRLLFLSPIVASLSLYQGLVYGYLYLLFTTFPLVFKSQYSFSVGTIGLTYLGLGVGSLLSLVAIGIASDLILKRLAAKHAAEMKPEFRLPPLIPSAYFLPIGLFWYGWAAEKAAHWIVPILGTVWIGFGVNAVMMVAATYLIDAHPRFEASAMAASTAVRSLIGAFVPLAGRSMYEKLGLGWGNSLLGFFALAMCPLPWVFWRVGERIRKNPRFQIKM</sequence>
<dbReference type="GO" id="GO:0016020">
    <property type="term" value="C:membrane"/>
    <property type="evidence" value="ECO:0007669"/>
    <property type="project" value="UniProtKB-SubCell"/>
</dbReference>
<evidence type="ECO:0000256" key="5">
    <source>
        <dbReference type="ARBA" id="ARBA00023136"/>
    </source>
</evidence>
<feature type="transmembrane region" description="Helical" evidence="7">
    <location>
        <begin position="200"/>
        <end position="222"/>
    </location>
</feature>
<evidence type="ECO:0000313" key="10">
    <source>
        <dbReference type="Proteomes" id="UP000799440"/>
    </source>
</evidence>
<dbReference type="GO" id="GO:0022857">
    <property type="term" value="F:transmembrane transporter activity"/>
    <property type="evidence" value="ECO:0007669"/>
    <property type="project" value="InterPro"/>
</dbReference>
<dbReference type="InterPro" id="IPR020846">
    <property type="entry name" value="MFS_dom"/>
</dbReference>
<dbReference type="Gene3D" id="1.20.1250.20">
    <property type="entry name" value="MFS general substrate transporter like domains"/>
    <property type="match status" value="1"/>
</dbReference>
<feature type="transmembrane region" description="Helical" evidence="7">
    <location>
        <begin position="390"/>
        <end position="408"/>
    </location>
</feature>
<feature type="transmembrane region" description="Helical" evidence="7">
    <location>
        <begin position="167"/>
        <end position="188"/>
    </location>
</feature>
<dbReference type="SUPFAM" id="SSF103473">
    <property type="entry name" value="MFS general substrate transporter"/>
    <property type="match status" value="1"/>
</dbReference>
<evidence type="ECO:0000313" key="9">
    <source>
        <dbReference type="EMBL" id="KAF2744929.1"/>
    </source>
</evidence>
<keyword evidence="4 7" id="KW-1133">Transmembrane helix</keyword>
<dbReference type="CDD" id="cd17323">
    <property type="entry name" value="MFS_Tpo1_MDR_like"/>
    <property type="match status" value="1"/>
</dbReference>
<feature type="transmembrane region" description="Helical" evidence="7">
    <location>
        <begin position="448"/>
        <end position="468"/>
    </location>
</feature>
<evidence type="ECO:0000256" key="1">
    <source>
        <dbReference type="ARBA" id="ARBA00004141"/>
    </source>
</evidence>
<keyword evidence="3 7" id="KW-0812">Transmembrane</keyword>
<organism evidence="9 10">
    <name type="scientific">Sporormia fimetaria CBS 119925</name>
    <dbReference type="NCBI Taxonomy" id="1340428"/>
    <lineage>
        <taxon>Eukaryota</taxon>
        <taxon>Fungi</taxon>
        <taxon>Dikarya</taxon>
        <taxon>Ascomycota</taxon>
        <taxon>Pezizomycotina</taxon>
        <taxon>Dothideomycetes</taxon>
        <taxon>Pleosporomycetidae</taxon>
        <taxon>Pleosporales</taxon>
        <taxon>Sporormiaceae</taxon>
        <taxon>Sporormia</taxon>
    </lineage>
</organism>
<evidence type="ECO:0000256" key="7">
    <source>
        <dbReference type="SAM" id="Phobius"/>
    </source>
</evidence>
<dbReference type="InterPro" id="IPR036259">
    <property type="entry name" value="MFS_trans_sf"/>
</dbReference>
<feature type="transmembrane region" description="Helical" evidence="7">
    <location>
        <begin position="110"/>
        <end position="130"/>
    </location>
</feature>
<evidence type="ECO:0000256" key="6">
    <source>
        <dbReference type="SAM" id="MobiDB-lite"/>
    </source>
</evidence>
<accession>A0A6A6V5C3</accession>
<reference evidence="9" key="1">
    <citation type="journal article" date="2020" name="Stud. Mycol.">
        <title>101 Dothideomycetes genomes: a test case for predicting lifestyles and emergence of pathogens.</title>
        <authorList>
            <person name="Haridas S."/>
            <person name="Albert R."/>
            <person name="Binder M."/>
            <person name="Bloem J."/>
            <person name="Labutti K."/>
            <person name="Salamov A."/>
            <person name="Andreopoulos B."/>
            <person name="Baker S."/>
            <person name="Barry K."/>
            <person name="Bills G."/>
            <person name="Bluhm B."/>
            <person name="Cannon C."/>
            <person name="Castanera R."/>
            <person name="Culley D."/>
            <person name="Daum C."/>
            <person name="Ezra D."/>
            <person name="Gonzalez J."/>
            <person name="Henrissat B."/>
            <person name="Kuo A."/>
            <person name="Liang C."/>
            <person name="Lipzen A."/>
            <person name="Lutzoni F."/>
            <person name="Magnuson J."/>
            <person name="Mondo S."/>
            <person name="Nolan M."/>
            <person name="Ohm R."/>
            <person name="Pangilinan J."/>
            <person name="Park H.-J."/>
            <person name="Ramirez L."/>
            <person name="Alfaro M."/>
            <person name="Sun H."/>
            <person name="Tritt A."/>
            <person name="Yoshinaga Y."/>
            <person name="Zwiers L.-H."/>
            <person name="Turgeon B."/>
            <person name="Goodwin S."/>
            <person name="Spatafora J."/>
            <person name="Crous P."/>
            <person name="Grigoriev I."/>
        </authorList>
    </citation>
    <scope>NUCLEOTIDE SEQUENCE</scope>
    <source>
        <strain evidence="9">CBS 119925</strain>
    </source>
</reference>
<keyword evidence="10" id="KW-1185">Reference proteome</keyword>
<feature type="compositionally biased region" description="Basic and acidic residues" evidence="6">
    <location>
        <begin position="1"/>
        <end position="21"/>
    </location>
</feature>
<dbReference type="PANTHER" id="PTHR23502:SF68">
    <property type="entry name" value="MULTIDRUG TRANSPORTER, PUTATIVE (AFU_ORTHOLOGUE AFUA_3G01120)-RELATED"/>
    <property type="match status" value="1"/>
</dbReference>
<keyword evidence="5 7" id="KW-0472">Membrane</keyword>
<evidence type="ECO:0000256" key="3">
    <source>
        <dbReference type="ARBA" id="ARBA00022692"/>
    </source>
</evidence>
<comment type="subcellular location">
    <subcellularLocation>
        <location evidence="1">Membrane</location>
        <topology evidence="1">Multi-pass membrane protein</topology>
    </subcellularLocation>
</comment>
<dbReference type="OrthoDB" id="5296287at2759"/>
<evidence type="ECO:0000259" key="8">
    <source>
        <dbReference type="PROSITE" id="PS50850"/>
    </source>
</evidence>
<dbReference type="PROSITE" id="PS50850">
    <property type="entry name" value="MFS"/>
    <property type="match status" value="1"/>
</dbReference>
<feature type="transmembrane region" description="Helical" evidence="7">
    <location>
        <begin position="142"/>
        <end position="161"/>
    </location>
</feature>
<dbReference type="InterPro" id="IPR011701">
    <property type="entry name" value="MFS"/>
</dbReference>
<feature type="transmembrane region" description="Helical" evidence="7">
    <location>
        <begin position="480"/>
        <end position="500"/>
    </location>
</feature>
<feature type="region of interest" description="Disordered" evidence="6">
    <location>
        <begin position="1"/>
        <end position="61"/>
    </location>
</feature>
<feature type="domain" description="Major facilitator superfamily (MFS) profile" evidence="8">
    <location>
        <begin position="75"/>
        <end position="506"/>
    </location>
</feature>
<name>A0A6A6V5C3_9PLEO</name>
<proteinExistence type="inferred from homology"/>
<dbReference type="FunFam" id="1.20.1250.20:FF:000011">
    <property type="entry name" value="MFS multidrug transporter, putative"/>
    <property type="match status" value="1"/>
</dbReference>
<dbReference type="PANTHER" id="PTHR23502">
    <property type="entry name" value="MAJOR FACILITATOR SUPERFAMILY"/>
    <property type="match status" value="1"/>
</dbReference>
<dbReference type="Proteomes" id="UP000799440">
    <property type="component" value="Unassembled WGS sequence"/>
</dbReference>
<dbReference type="EMBL" id="MU006585">
    <property type="protein sequence ID" value="KAF2744929.1"/>
    <property type="molecule type" value="Genomic_DNA"/>
</dbReference>